<dbReference type="EMBL" id="CP002116">
    <property type="protein sequence ID" value="ADK81697.1"/>
    <property type="molecule type" value="Genomic_DNA"/>
</dbReference>
<dbReference type="HOGENOM" id="CLU_097187_0_0_12"/>
<dbReference type="RefSeq" id="WP_013255159.1">
    <property type="nucleotide sequence ID" value="NC_014364.1"/>
</dbReference>
<dbReference type="KEGG" id="ssm:Spirs_2587"/>
<evidence type="ECO:0000256" key="3">
    <source>
        <dbReference type="ARBA" id="ARBA00023143"/>
    </source>
</evidence>
<dbReference type="AlphaFoldDB" id="E1R4F6"/>
<dbReference type="Pfam" id="PF04620">
    <property type="entry name" value="FlaA"/>
    <property type="match status" value="1"/>
</dbReference>
<name>E1R4F6_SEDSS</name>
<keyword evidence="2" id="KW-0574">Periplasm</keyword>
<evidence type="ECO:0000256" key="2">
    <source>
        <dbReference type="ARBA" id="ARBA00022764"/>
    </source>
</evidence>
<feature type="signal peptide" evidence="4">
    <location>
        <begin position="1"/>
        <end position="24"/>
    </location>
</feature>
<evidence type="ECO:0000256" key="4">
    <source>
        <dbReference type="SAM" id="SignalP"/>
    </source>
</evidence>
<evidence type="ECO:0000256" key="1">
    <source>
        <dbReference type="ARBA" id="ARBA00004631"/>
    </source>
</evidence>
<keyword evidence="5" id="KW-0966">Cell projection</keyword>
<sequence length="243" mass="27697">MKRGVLLFLCLSALILLAPSLLCADEQTENLVSHVLESFDPETRTTDWLVQGSKFVTEGFPKQTYVKAWPEALYGANREGLDLQALGAYFKFDRKGYNYIEFIPVTQDENGDTVPNPISIPGRVKNIDLWAWGSDFDYYLEVHIMDPRGVVHVLNLGSLNYTGWKNLTVDIPSYIPQSRNYAPYLEGLQLVKVVLWTKPLENVNDCYFYLDQIKVLTDVFVSRFDGDELTDPEKVDEVWGGVE</sequence>
<dbReference type="InterPro" id="IPR006714">
    <property type="entry name" value="FlaA"/>
</dbReference>
<organism evidence="5 6">
    <name type="scientific">Sediminispirochaeta smaragdinae (strain DSM 11293 / JCM 15392 / SEBR 4228)</name>
    <name type="common">Spirochaeta smaragdinae</name>
    <dbReference type="NCBI Taxonomy" id="573413"/>
    <lineage>
        <taxon>Bacteria</taxon>
        <taxon>Pseudomonadati</taxon>
        <taxon>Spirochaetota</taxon>
        <taxon>Spirochaetia</taxon>
        <taxon>Spirochaetales</taxon>
        <taxon>Spirochaetaceae</taxon>
        <taxon>Sediminispirochaeta</taxon>
    </lineage>
</organism>
<feature type="chain" id="PRO_5003150578" evidence="4">
    <location>
        <begin position="25"/>
        <end position="243"/>
    </location>
</feature>
<protein>
    <submittedName>
        <fullName evidence="5">Flagellar filament outer layer protein FlaA</fullName>
    </submittedName>
</protein>
<keyword evidence="3" id="KW-0975">Bacterial flagellum</keyword>
<dbReference type="Proteomes" id="UP000002318">
    <property type="component" value="Chromosome"/>
</dbReference>
<evidence type="ECO:0000313" key="6">
    <source>
        <dbReference type="Proteomes" id="UP000002318"/>
    </source>
</evidence>
<gene>
    <name evidence="5" type="ordered locus">Spirs_2587</name>
</gene>
<keyword evidence="5" id="KW-0969">Cilium</keyword>
<dbReference type="eggNOG" id="ENOG5033UVP">
    <property type="taxonomic scope" value="Bacteria"/>
</dbReference>
<keyword evidence="4" id="KW-0732">Signal</keyword>
<dbReference type="OrthoDB" id="341721at2"/>
<evidence type="ECO:0000313" key="5">
    <source>
        <dbReference type="EMBL" id="ADK81697.1"/>
    </source>
</evidence>
<dbReference type="GO" id="GO:0055040">
    <property type="term" value="C:periplasmic flagellum"/>
    <property type="evidence" value="ECO:0007669"/>
    <property type="project" value="UniProtKB-SubCell"/>
</dbReference>
<comment type="subcellular location">
    <subcellularLocation>
        <location evidence="1">Periplasmic flagellum</location>
    </subcellularLocation>
</comment>
<accession>E1R4F6</accession>
<dbReference type="GO" id="GO:0071973">
    <property type="term" value="P:bacterial-type flagellum-dependent cell motility"/>
    <property type="evidence" value="ECO:0007669"/>
    <property type="project" value="InterPro"/>
</dbReference>
<proteinExistence type="predicted"/>
<dbReference type="STRING" id="573413.Spirs_2587"/>
<keyword evidence="5" id="KW-0282">Flagellum</keyword>
<reference evidence="5 6" key="1">
    <citation type="journal article" date="2010" name="Stand. Genomic Sci.">
        <title>Complete genome sequence of Spirochaeta smaragdinae type strain (SEBR 4228).</title>
        <authorList>
            <person name="Mavromatis K."/>
            <person name="Yasawong M."/>
            <person name="Chertkov O."/>
            <person name="Lapidus A."/>
            <person name="Lucas S."/>
            <person name="Nolan M."/>
            <person name="Del Rio T.G."/>
            <person name="Tice H."/>
            <person name="Cheng J.F."/>
            <person name="Pitluck S."/>
            <person name="Liolios K."/>
            <person name="Ivanova N."/>
            <person name="Tapia R."/>
            <person name="Han C."/>
            <person name="Bruce D."/>
            <person name="Goodwin L."/>
            <person name="Pati A."/>
            <person name="Chen A."/>
            <person name="Palaniappan K."/>
            <person name="Land M."/>
            <person name="Hauser L."/>
            <person name="Chang Y.J."/>
            <person name="Jeffries C.D."/>
            <person name="Detter J.C."/>
            <person name="Rohde M."/>
            <person name="Brambilla E."/>
            <person name="Spring S."/>
            <person name="Goker M."/>
            <person name="Sikorski J."/>
            <person name="Woyke T."/>
            <person name="Bristow J."/>
            <person name="Eisen J.A."/>
            <person name="Markowitz V."/>
            <person name="Hugenholtz P."/>
            <person name="Klenk H.P."/>
            <person name="Kyrpides N.C."/>
        </authorList>
    </citation>
    <scope>NUCLEOTIDE SEQUENCE [LARGE SCALE GENOMIC DNA]</scope>
    <source>
        <strain evidence="6">DSM 11293 / JCM 15392 / SEBR 4228</strain>
    </source>
</reference>
<dbReference type="GO" id="GO:0030288">
    <property type="term" value="C:outer membrane-bounded periplasmic space"/>
    <property type="evidence" value="ECO:0007669"/>
    <property type="project" value="InterPro"/>
</dbReference>
<keyword evidence="6" id="KW-1185">Reference proteome</keyword>